<dbReference type="FunFam" id="2.10.110.10:FF:000001">
    <property type="entry name" value="Cysteine and glycine-rich protein 1"/>
    <property type="match status" value="1"/>
</dbReference>
<evidence type="ECO:0000259" key="13">
    <source>
        <dbReference type="PROSITE" id="PS50023"/>
    </source>
</evidence>
<dbReference type="GO" id="GO:0005737">
    <property type="term" value="C:cytoplasm"/>
    <property type="evidence" value="ECO:0007669"/>
    <property type="project" value="TreeGrafter"/>
</dbReference>
<dbReference type="GO" id="GO:0046872">
    <property type="term" value="F:metal ion binding"/>
    <property type="evidence" value="ECO:0007669"/>
    <property type="project" value="UniProtKB-KW"/>
</dbReference>
<keyword evidence="3 11" id="KW-0479">Metal-binding</keyword>
<feature type="domain" description="LIM zinc-binding" evidence="13">
    <location>
        <begin position="7"/>
        <end position="67"/>
    </location>
</feature>
<proteinExistence type="predicted"/>
<dbReference type="PROSITE" id="PS50023">
    <property type="entry name" value="LIM_DOMAIN_2"/>
    <property type="match status" value="2"/>
</dbReference>
<dbReference type="FunFam" id="2.10.110.10:FF:000054">
    <property type="entry name" value="Cysteine-rich protein 1"/>
    <property type="match status" value="1"/>
</dbReference>
<keyword evidence="8" id="KW-0539">Nucleus</keyword>
<comment type="function">
    <text evidence="9">Seems to have a role in zinc absorption and may function as an intracellular zinc transport protein.</text>
</comment>
<dbReference type="GO" id="GO:0005634">
    <property type="term" value="C:nucleus"/>
    <property type="evidence" value="ECO:0007669"/>
    <property type="project" value="UniProtKB-SubCell"/>
</dbReference>
<dbReference type="SMART" id="SM00132">
    <property type="entry name" value="LIM"/>
    <property type="match status" value="2"/>
</dbReference>
<dbReference type="InterPro" id="IPR001781">
    <property type="entry name" value="Znf_LIM"/>
</dbReference>
<dbReference type="Gene3D" id="2.10.110.10">
    <property type="entry name" value="Cysteine Rich Protein"/>
    <property type="match status" value="2"/>
</dbReference>
<evidence type="ECO:0000256" key="9">
    <source>
        <dbReference type="ARBA" id="ARBA00055254"/>
    </source>
</evidence>
<feature type="region of interest" description="Disordered" evidence="12">
    <location>
        <begin position="101"/>
        <end position="130"/>
    </location>
</feature>
<dbReference type="PROSITE" id="PS00478">
    <property type="entry name" value="LIM_DOMAIN_1"/>
    <property type="match status" value="2"/>
</dbReference>
<evidence type="ECO:0000256" key="7">
    <source>
        <dbReference type="ARBA" id="ARBA00023038"/>
    </source>
</evidence>
<evidence type="ECO:0000256" key="10">
    <source>
        <dbReference type="ARBA" id="ARBA00072537"/>
    </source>
</evidence>
<keyword evidence="7 11" id="KW-0440">LIM domain</keyword>
<dbReference type="GO" id="GO:0030036">
    <property type="term" value="P:actin cytoskeleton organization"/>
    <property type="evidence" value="ECO:0007669"/>
    <property type="project" value="TreeGrafter"/>
</dbReference>
<feature type="compositionally biased region" description="Low complexity" evidence="12">
    <location>
        <begin position="101"/>
        <end position="127"/>
    </location>
</feature>
<dbReference type="CDD" id="cd09401">
    <property type="entry name" value="LIM_TLP_like"/>
    <property type="match status" value="2"/>
</dbReference>
<evidence type="ECO:0000313" key="14">
    <source>
        <dbReference type="EMBL" id="CAD9671828.1"/>
    </source>
</evidence>
<evidence type="ECO:0000256" key="1">
    <source>
        <dbReference type="ARBA" id="ARBA00004123"/>
    </source>
</evidence>
<dbReference type="Pfam" id="PF00412">
    <property type="entry name" value="LIM"/>
    <property type="match status" value="2"/>
</dbReference>
<evidence type="ECO:0000256" key="5">
    <source>
        <dbReference type="ARBA" id="ARBA00022833"/>
    </source>
</evidence>
<comment type="subcellular location">
    <subcellularLocation>
        <location evidence="1">Nucleus</location>
    </subcellularLocation>
</comment>
<evidence type="ECO:0000256" key="6">
    <source>
        <dbReference type="ARBA" id="ARBA00022990"/>
    </source>
</evidence>
<evidence type="ECO:0000256" key="4">
    <source>
        <dbReference type="ARBA" id="ARBA00022737"/>
    </source>
</evidence>
<evidence type="ECO:0000256" key="11">
    <source>
        <dbReference type="PROSITE-ProRule" id="PRU00125"/>
    </source>
</evidence>
<organism evidence="14">
    <name type="scientific">Mucochytrium quahogii</name>
    <dbReference type="NCBI Taxonomy" id="96639"/>
    <lineage>
        <taxon>Eukaryota</taxon>
        <taxon>Sar</taxon>
        <taxon>Stramenopiles</taxon>
        <taxon>Bigyra</taxon>
        <taxon>Labyrinthulomycetes</taxon>
        <taxon>Thraustochytrida</taxon>
        <taxon>Thraustochytriidae</taxon>
        <taxon>Mucochytrium</taxon>
    </lineage>
</organism>
<evidence type="ECO:0000256" key="8">
    <source>
        <dbReference type="ARBA" id="ARBA00023242"/>
    </source>
</evidence>
<dbReference type="EMBL" id="HBHK01006172">
    <property type="protein sequence ID" value="CAD9671828.1"/>
    <property type="molecule type" value="Transcribed_RNA"/>
</dbReference>
<evidence type="ECO:0000256" key="3">
    <source>
        <dbReference type="ARBA" id="ARBA00022723"/>
    </source>
</evidence>
<reference evidence="14" key="1">
    <citation type="submission" date="2021-01" db="EMBL/GenBank/DDBJ databases">
        <authorList>
            <person name="Corre E."/>
            <person name="Pelletier E."/>
            <person name="Niang G."/>
            <person name="Scheremetjew M."/>
            <person name="Finn R."/>
            <person name="Kale V."/>
            <person name="Holt S."/>
            <person name="Cochrane G."/>
            <person name="Meng A."/>
            <person name="Brown T."/>
            <person name="Cohen L."/>
        </authorList>
    </citation>
    <scope>NUCLEOTIDE SEQUENCE</scope>
    <source>
        <strain evidence="14">NY070348D</strain>
    </source>
</reference>
<dbReference type="PANTHER" id="PTHR24215">
    <property type="entry name" value="RHO-GTPASE-ACTIVATING PROTEIN LRG1"/>
    <property type="match status" value="1"/>
</dbReference>
<accession>A0A7S2RI64</accession>
<evidence type="ECO:0000256" key="12">
    <source>
        <dbReference type="SAM" id="MobiDB-lite"/>
    </source>
</evidence>
<keyword evidence="6" id="KW-0007">Acetylation</keyword>
<name>A0A7S2RI64_9STRA</name>
<dbReference type="SUPFAM" id="SSF57716">
    <property type="entry name" value="Glucocorticoid receptor-like (DNA-binding domain)"/>
    <property type="match status" value="4"/>
</dbReference>
<keyword evidence="2" id="KW-0488">Methylation</keyword>
<feature type="domain" description="LIM zinc-binding" evidence="13">
    <location>
        <begin position="138"/>
        <end position="199"/>
    </location>
</feature>
<gene>
    <name evidence="14" type="ORF">QSP1433_LOCUS3713</name>
</gene>
<keyword evidence="5 11" id="KW-0862">Zinc</keyword>
<protein>
    <recommendedName>
        <fullName evidence="10">Cysteine-rich protein 1</fullName>
    </recommendedName>
</protein>
<sequence length="218" mass="23387">MKFGGSPKCPRCGKAVYFNERCRALDADWHKTCFKCENCEKTLQLGKHLEHENKPYCQSCFQKLWGPKGYGFGTGAGTLSDTGIGKDGKEIDYRKKSNADANTSGVASASSTNSQSNSANSSKQVQSTTKSFVPMGGNGCPVCSKSVGFAEKVSAMNATWHKDCFACNECKKRLDTGSFCDGKDSKVYCKNCYAKLFGPKGYGYGGALPTTGKLAGES</sequence>
<keyword evidence="4" id="KW-0677">Repeat</keyword>
<dbReference type="AlphaFoldDB" id="A0A7S2RI64"/>
<dbReference type="PANTHER" id="PTHR24215:SF35">
    <property type="entry name" value="MUSCLE LIM PROTEIN MLP84B"/>
    <property type="match status" value="1"/>
</dbReference>
<evidence type="ECO:0000256" key="2">
    <source>
        <dbReference type="ARBA" id="ARBA00022481"/>
    </source>
</evidence>